<evidence type="ECO:0000313" key="3">
    <source>
        <dbReference type="Proteomes" id="UP000661715"/>
    </source>
</evidence>
<organism evidence="2 3">
    <name type="scientific">Flavobacterium pokkalii</name>
    <dbReference type="NCBI Taxonomy" id="1940408"/>
    <lineage>
        <taxon>Bacteria</taxon>
        <taxon>Pseudomonadati</taxon>
        <taxon>Bacteroidota</taxon>
        <taxon>Flavobacteriia</taxon>
        <taxon>Flavobacteriales</taxon>
        <taxon>Flavobacteriaceae</taxon>
        <taxon>Flavobacterium</taxon>
    </lineage>
</organism>
<reference evidence="2 3" key="1">
    <citation type="journal article" date="2020" name="Microbiol. Res.">
        <title>Flavobacterium pokkalii sp. nov., a novel plant growth promoting native rhizobacteria isolated from pokkali rice grown in coastal saline affected agricultural regions of southern India, Kerala.</title>
        <authorList>
            <person name="Menon R.R."/>
            <person name="Kumari S."/>
            <person name="Viver T."/>
            <person name="Rameshkumar N."/>
        </authorList>
    </citation>
    <scope>NUCLEOTIDE SEQUENCE [LARGE SCALE GENOMIC DNA]</scope>
    <source>
        <strain evidence="2 3">L1I52</strain>
    </source>
</reference>
<dbReference type="PROSITE" id="PS50146">
    <property type="entry name" value="DAGK"/>
    <property type="match status" value="1"/>
</dbReference>
<dbReference type="SUPFAM" id="SSF111331">
    <property type="entry name" value="NAD kinase/diacylglycerol kinase-like"/>
    <property type="match status" value="1"/>
</dbReference>
<dbReference type="Proteomes" id="UP000661715">
    <property type="component" value="Unassembled WGS sequence"/>
</dbReference>
<name>A0ABR7UMZ4_9FLAO</name>
<keyword evidence="3" id="KW-1185">Reference proteome</keyword>
<dbReference type="InterPro" id="IPR001206">
    <property type="entry name" value="Diacylglycerol_kinase_cat_dom"/>
</dbReference>
<gene>
    <name evidence="2" type="ORF">B6A10_02825</name>
</gene>
<protein>
    <submittedName>
        <fullName evidence="2">Diacylglycerol kinase</fullName>
    </submittedName>
</protein>
<sequence length="292" mass="32534">MLKNNVILVVNPVSGGIDKAALIEQVSHYARFLKLTLYCYETSGINDLQAIREFYALHRPERVLIAGGDGTIKLVAEALEDKEVVFGILPVGSSNGLATDLGLMLSEEEYIAIAFQNHHVSIDYITINDRMCLHLSDLGLNAELIKNYDKSAIRGKLGYALQVFNTLWHAEKSFLVRIKTNQELIETRARMLVIANSQKYGTGVTINPIGIMSDGKLELVILKRITFYIFCKIVMGKIQTIMQDVVIISTDKAQISIDRPVSFQIDGEFCGKESNLDVRISSKKLKIAVARV</sequence>
<dbReference type="Gene3D" id="2.60.200.40">
    <property type="match status" value="1"/>
</dbReference>
<dbReference type="SMART" id="SM00046">
    <property type="entry name" value="DAGKc"/>
    <property type="match status" value="1"/>
</dbReference>
<dbReference type="RefSeq" id="WP_188219634.1">
    <property type="nucleotide sequence ID" value="NZ_NASZ01000002.1"/>
</dbReference>
<dbReference type="GO" id="GO:0016301">
    <property type="term" value="F:kinase activity"/>
    <property type="evidence" value="ECO:0007669"/>
    <property type="project" value="UniProtKB-KW"/>
</dbReference>
<evidence type="ECO:0000313" key="2">
    <source>
        <dbReference type="EMBL" id="MBD0724104.1"/>
    </source>
</evidence>
<dbReference type="InterPro" id="IPR045540">
    <property type="entry name" value="YegS/DAGK_C"/>
</dbReference>
<keyword evidence="2" id="KW-0418">Kinase</keyword>
<dbReference type="InterPro" id="IPR017438">
    <property type="entry name" value="ATP-NAD_kinase_N"/>
</dbReference>
<dbReference type="InterPro" id="IPR016064">
    <property type="entry name" value="NAD/diacylglycerol_kinase_sf"/>
</dbReference>
<keyword evidence="2" id="KW-0808">Transferase</keyword>
<dbReference type="Pfam" id="PF19279">
    <property type="entry name" value="YegS_C"/>
    <property type="match status" value="1"/>
</dbReference>
<feature type="domain" description="DAGKc" evidence="1">
    <location>
        <begin position="1"/>
        <end position="131"/>
    </location>
</feature>
<accession>A0ABR7UMZ4</accession>
<evidence type="ECO:0000259" key="1">
    <source>
        <dbReference type="PROSITE" id="PS50146"/>
    </source>
</evidence>
<dbReference type="Pfam" id="PF00781">
    <property type="entry name" value="DAGK_cat"/>
    <property type="match status" value="1"/>
</dbReference>
<proteinExistence type="predicted"/>
<dbReference type="EMBL" id="NASZ01000002">
    <property type="protein sequence ID" value="MBD0724104.1"/>
    <property type="molecule type" value="Genomic_DNA"/>
</dbReference>
<dbReference type="Gene3D" id="3.40.50.10330">
    <property type="entry name" value="Probable inorganic polyphosphate/atp-NAD kinase, domain 1"/>
    <property type="match status" value="1"/>
</dbReference>
<comment type="caution">
    <text evidence="2">The sequence shown here is derived from an EMBL/GenBank/DDBJ whole genome shotgun (WGS) entry which is preliminary data.</text>
</comment>